<accession>A0A368ZZ72</accession>
<dbReference type="SUPFAM" id="SSF52540">
    <property type="entry name" value="P-loop containing nucleoside triphosphate hydrolases"/>
    <property type="match status" value="1"/>
</dbReference>
<dbReference type="InterPro" id="IPR038727">
    <property type="entry name" value="NadR/Ttd14_AAA_dom"/>
</dbReference>
<gene>
    <name evidence="2" type="ORF">DES35_10479</name>
</gene>
<evidence type="ECO:0000313" key="2">
    <source>
        <dbReference type="EMBL" id="RCX02320.1"/>
    </source>
</evidence>
<sequence length="185" mass="21836">MEENPLRVVITGGPGSGKTTILNTLKKRGYTVFEEISREIIRHSLATGSDVLPWKNLNEFTKVVFQKRAQQYYECKEGICFYDRSVVDSISYLPLDNLKPDTEMKTWIKNNSYFKTAFIAPPWREIYNRDSERKEDWDTAQRIYQFLCETYRQYGYTLIPIPLYTPDKRADFILKTLESLTFQNL</sequence>
<dbReference type="EMBL" id="QPJS01000004">
    <property type="protein sequence ID" value="RCX02320.1"/>
    <property type="molecule type" value="Genomic_DNA"/>
</dbReference>
<dbReference type="Gene3D" id="3.40.50.300">
    <property type="entry name" value="P-loop containing nucleotide triphosphate hydrolases"/>
    <property type="match status" value="1"/>
</dbReference>
<proteinExistence type="predicted"/>
<organism evidence="2 3">
    <name type="scientific">Schleiferia thermophila</name>
    <dbReference type="NCBI Taxonomy" id="884107"/>
    <lineage>
        <taxon>Bacteria</taxon>
        <taxon>Pseudomonadati</taxon>
        <taxon>Bacteroidota</taxon>
        <taxon>Flavobacteriia</taxon>
        <taxon>Flavobacteriales</taxon>
        <taxon>Schleiferiaceae</taxon>
        <taxon>Schleiferia</taxon>
    </lineage>
</organism>
<dbReference type="AlphaFoldDB" id="A0A368ZZ72"/>
<dbReference type="Pfam" id="PF13521">
    <property type="entry name" value="AAA_28"/>
    <property type="match status" value="1"/>
</dbReference>
<feature type="domain" description="NadR/Ttd14 AAA" evidence="1">
    <location>
        <begin position="7"/>
        <end position="162"/>
    </location>
</feature>
<dbReference type="InterPro" id="IPR027417">
    <property type="entry name" value="P-loop_NTPase"/>
</dbReference>
<comment type="caution">
    <text evidence="2">The sequence shown here is derived from an EMBL/GenBank/DDBJ whole genome shotgun (WGS) entry which is preliminary data.</text>
</comment>
<evidence type="ECO:0000313" key="3">
    <source>
        <dbReference type="Proteomes" id="UP000253517"/>
    </source>
</evidence>
<dbReference type="RefSeq" id="WP_037361244.1">
    <property type="nucleotide sequence ID" value="NZ_BHZF01000006.1"/>
</dbReference>
<protein>
    <submittedName>
        <fullName evidence="2">Putative ATPase</fullName>
    </submittedName>
</protein>
<keyword evidence="3" id="KW-1185">Reference proteome</keyword>
<evidence type="ECO:0000259" key="1">
    <source>
        <dbReference type="Pfam" id="PF13521"/>
    </source>
</evidence>
<reference evidence="2 3" key="1">
    <citation type="submission" date="2018-07" db="EMBL/GenBank/DDBJ databases">
        <title>Genomic Encyclopedia of Type Strains, Phase IV (KMG-IV): sequencing the most valuable type-strain genomes for metagenomic binning, comparative biology and taxonomic classification.</title>
        <authorList>
            <person name="Goeker M."/>
        </authorList>
    </citation>
    <scope>NUCLEOTIDE SEQUENCE [LARGE SCALE GENOMIC DNA]</scope>
    <source>
        <strain evidence="2 3">DSM 21410</strain>
    </source>
</reference>
<name>A0A368ZZ72_9FLAO</name>
<dbReference type="Proteomes" id="UP000253517">
    <property type="component" value="Unassembled WGS sequence"/>
</dbReference>